<dbReference type="InterPro" id="IPR046947">
    <property type="entry name" value="LytR-like"/>
</dbReference>
<dbReference type="GO" id="GO:0003677">
    <property type="term" value="F:DNA binding"/>
    <property type="evidence" value="ECO:0007669"/>
    <property type="project" value="UniProtKB-KW"/>
</dbReference>
<gene>
    <name evidence="5" type="primary">algR</name>
    <name evidence="5" type="ORF">GCM10011365_23330</name>
</gene>
<reference evidence="5" key="2">
    <citation type="submission" date="2020-09" db="EMBL/GenBank/DDBJ databases">
        <authorList>
            <person name="Sun Q."/>
            <person name="Zhou Y."/>
        </authorList>
    </citation>
    <scope>NUCLEOTIDE SEQUENCE</scope>
    <source>
        <strain evidence="5">CGMCC 1.12181</strain>
    </source>
</reference>
<dbReference type="SMART" id="SM00448">
    <property type="entry name" value="REC"/>
    <property type="match status" value="1"/>
</dbReference>
<sequence>MNILIVDDEPLARRRLAGLLAHLGSHQISMADHGEQALTKMAEQYPDVVFMDIEMPVMDGMEAAKIIHRDYPQTAIVFLTAHEQFALPAFDVKAVDYLLKPISGERLQETLDRIDGNQKDAIQFKDGGRFLRLPVNQVACFQAEDKYVTAHLKEKKYLLDQSLTELAQKYPQFIRIHRSWLVNVLFLRGIDSDETHCPVALLKQLDLKPPISRRQLPNVKDYLQT</sequence>
<evidence type="ECO:0000256" key="2">
    <source>
        <dbReference type="PROSITE-ProRule" id="PRU00169"/>
    </source>
</evidence>
<name>A0A917CXU4_9GAMM</name>
<dbReference type="InterPro" id="IPR001789">
    <property type="entry name" value="Sig_transdc_resp-reg_receiver"/>
</dbReference>
<organism evidence="5 6">
    <name type="scientific">Marinicella pacifica</name>
    <dbReference type="NCBI Taxonomy" id="1171543"/>
    <lineage>
        <taxon>Bacteria</taxon>
        <taxon>Pseudomonadati</taxon>
        <taxon>Pseudomonadota</taxon>
        <taxon>Gammaproteobacteria</taxon>
        <taxon>Lysobacterales</taxon>
        <taxon>Marinicellaceae</taxon>
        <taxon>Marinicella</taxon>
    </lineage>
</organism>
<dbReference type="GO" id="GO:0000156">
    <property type="term" value="F:phosphorelay response regulator activity"/>
    <property type="evidence" value="ECO:0007669"/>
    <property type="project" value="InterPro"/>
</dbReference>
<dbReference type="PANTHER" id="PTHR37299">
    <property type="entry name" value="TRANSCRIPTIONAL REGULATOR-RELATED"/>
    <property type="match status" value="1"/>
</dbReference>
<evidence type="ECO:0000256" key="1">
    <source>
        <dbReference type="ARBA" id="ARBA00023012"/>
    </source>
</evidence>
<dbReference type="Gene3D" id="2.40.50.1020">
    <property type="entry name" value="LytTr DNA-binding domain"/>
    <property type="match status" value="1"/>
</dbReference>
<dbReference type="InterPro" id="IPR011006">
    <property type="entry name" value="CheY-like_superfamily"/>
</dbReference>
<keyword evidence="2" id="KW-0597">Phosphoprotein</keyword>
<dbReference type="PROSITE" id="PS50930">
    <property type="entry name" value="HTH_LYTTR"/>
    <property type="match status" value="1"/>
</dbReference>
<dbReference type="SUPFAM" id="SSF52172">
    <property type="entry name" value="CheY-like"/>
    <property type="match status" value="1"/>
</dbReference>
<dbReference type="AlphaFoldDB" id="A0A917CXU4"/>
<dbReference type="RefSeq" id="WP_188365937.1">
    <property type="nucleotide sequence ID" value="NZ_BAABJF010000020.1"/>
</dbReference>
<comment type="caution">
    <text evidence="5">The sequence shown here is derived from an EMBL/GenBank/DDBJ whole genome shotgun (WGS) entry which is preliminary data.</text>
</comment>
<dbReference type="EMBL" id="BMEO01000014">
    <property type="protein sequence ID" value="GGG01444.1"/>
    <property type="molecule type" value="Genomic_DNA"/>
</dbReference>
<feature type="modified residue" description="4-aspartylphosphate" evidence="2">
    <location>
        <position position="52"/>
    </location>
</feature>
<dbReference type="Proteomes" id="UP000605253">
    <property type="component" value="Unassembled WGS sequence"/>
</dbReference>
<dbReference type="SMART" id="SM00850">
    <property type="entry name" value="LytTR"/>
    <property type="match status" value="1"/>
</dbReference>
<dbReference type="Pfam" id="PF00072">
    <property type="entry name" value="Response_reg"/>
    <property type="match status" value="1"/>
</dbReference>
<feature type="domain" description="HTH LytTR-type" evidence="4">
    <location>
        <begin position="122"/>
        <end position="225"/>
    </location>
</feature>
<dbReference type="PANTHER" id="PTHR37299:SF1">
    <property type="entry name" value="STAGE 0 SPORULATION PROTEIN A HOMOLOG"/>
    <property type="match status" value="1"/>
</dbReference>
<keyword evidence="1" id="KW-0902">Two-component regulatory system</keyword>
<feature type="domain" description="Response regulatory" evidence="3">
    <location>
        <begin position="2"/>
        <end position="115"/>
    </location>
</feature>
<dbReference type="PROSITE" id="PS50110">
    <property type="entry name" value="RESPONSE_REGULATORY"/>
    <property type="match status" value="1"/>
</dbReference>
<accession>A0A917CXU4</accession>
<keyword evidence="5" id="KW-0238">DNA-binding</keyword>
<dbReference type="Pfam" id="PF04397">
    <property type="entry name" value="LytTR"/>
    <property type="match status" value="1"/>
</dbReference>
<protein>
    <submittedName>
        <fullName evidence="5">DNA-binding response regulator</fullName>
    </submittedName>
</protein>
<dbReference type="InterPro" id="IPR007492">
    <property type="entry name" value="LytTR_DNA-bd_dom"/>
</dbReference>
<evidence type="ECO:0000259" key="4">
    <source>
        <dbReference type="PROSITE" id="PS50930"/>
    </source>
</evidence>
<keyword evidence="6" id="KW-1185">Reference proteome</keyword>
<evidence type="ECO:0000259" key="3">
    <source>
        <dbReference type="PROSITE" id="PS50110"/>
    </source>
</evidence>
<dbReference type="Gene3D" id="3.40.50.2300">
    <property type="match status" value="1"/>
</dbReference>
<evidence type="ECO:0000313" key="6">
    <source>
        <dbReference type="Proteomes" id="UP000605253"/>
    </source>
</evidence>
<proteinExistence type="predicted"/>
<reference evidence="5" key="1">
    <citation type="journal article" date="2014" name="Int. J. Syst. Evol. Microbiol.">
        <title>Complete genome sequence of Corynebacterium casei LMG S-19264T (=DSM 44701T), isolated from a smear-ripened cheese.</title>
        <authorList>
            <consortium name="US DOE Joint Genome Institute (JGI-PGF)"/>
            <person name="Walter F."/>
            <person name="Albersmeier A."/>
            <person name="Kalinowski J."/>
            <person name="Ruckert C."/>
        </authorList>
    </citation>
    <scope>NUCLEOTIDE SEQUENCE</scope>
    <source>
        <strain evidence="5">CGMCC 1.12181</strain>
    </source>
</reference>
<evidence type="ECO:0000313" key="5">
    <source>
        <dbReference type="EMBL" id="GGG01444.1"/>
    </source>
</evidence>